<dbReference type="Proteomes" id="UP001152795">
    <property type="component" value="Unassembled WGS sequence"/>
</dbReference>
<accession>A0A6S7IC94</accession>
<evidence type="ECO:0000313" key="2">
    <source>
        <dbReference type="Proteomes" id="UP001152795"/>
    </source>
</evidence>
<keyword evidence="2" id="KW-1185">Reference proteome</keyword>
<feature type="non-terminal residue" evidence="1">
    <location>
        <position position="1"/>
    </location>
</feature>
<protein>
    <submittedName>
        <fullName evidence="1">Uncharacterized protein</fullName>
    </submittedName>
</protein>
<reference evidence="1" key="1">
    <citation type="submission" date="2020-04" db="EMBL/GenBank/DDBJ databases">
        <authorList>
            <person name="Alioto T."/>
            <person name="Alioto T."/>
            <person name="Gomez Garrido J."/>
        </authorList>
    </citation>
    <scope>NUCLEOTIDE SEQUENCE</scope>
    <source>
        <strain evidence="1">A484AB</strain>
    </source>
</reference>
<comment type="caution">
    <text evidence="1">The sequence shown here is derived from an EMBL/GenBank/DDBJ whole genome shotgun (WGS) entry which is preliminary data.</text>
</comment>
<proteinExistence type="predicted"/>
<dbReference type="EMBL" id="CACRXK020008519">
    <property type="protein sequence ID" value="CAB4014967.1"/>
    <property type="molecule type" value="Genomic_DNA"/>
</dbReference>
<evidence type="ECO:0000313" key="1">
    <source>
        <dbReference type="EMBL" id="CAB4014967.1"/>
    </source>
</evidence>
<dbReference type="AlphaFoldDB" id="A0A6S7IC94"/>
<gene>
    <name evidence="1" type="ORF">PACLA_8A076230</name>
</gene>
<organism evidence="1 2">
    <name type="scientific">Paramuricea clavata</name>
    <name type="common">Red gorgonian</name>
    <name type="synonym">Violescent sea-whip</name>
    <dbReference type="NCBI Taxonomy" id="317549"/>
    <lineage>
        <taxon>Eukaryota</taxon>
        <taxon>Metazoa</taxon>
        <taxon>Cnidaria</taxon>
        <taxon>Anthozoa</taxon>
        <taxon>Octocorallia</taxon>
        <taxon>Malacalcyonacea</taxon>
        <taxon>Plexauridae</taxon>
        <taxon>Paramuricea</taxon>
    </lineage>
</organism>
<dbReference type="OrthoDB" id="6129242at2759"/>
<name>A0A6S7IC94_PARCT</name>
<sequence>MSDIWQSPSTFNESSLEALNIANSFKNHYKNRIVQEWSTFSPTQARIVLYSPGKEDVVLTFNTQNTNNMNWFAEANLQTSPWQDIHEKVKISFSVV</sequence>